<organism evidence="1 2">
    <name type="scientific">Terrimonas ginsenosidimutans</name>
    <dbReference type="NCBI Taxonomy" id="2908004"/>
    <lineage>
        <taxon>Bacteria</taxon>
        <taxon>Pseudomonadati</taxon>
        <taxon>Bacteroidota</taxon>
        <taxon>Chitinophagia</taxon>
        <taxon>Chitinophagales</taxon>
        <taxon>Chitinophagaceae</taxon>
        <taxon>Terrimonas</taxon>
    </lineage>
</organism>
<dbReference type="RefSeq" id="WP_237877511.1">
    <property type="nucleotide sequence ID" value="NZ_JAKLTR010000049.1"/>
</dbReference>
<sequence>MEKLKEYAEYHGYYDGFYLQKVKWGKNLISDSEWNLVKNLSQDIYLVQKNLASKEFADRVNQKLNESCDNQDTIEYLKRIAGKGW</sequence>
<accession>A0ABS9L140</accession>
<dbReference type="Proteomes" id="UP001165367">
    <property type="component" value="Unassembled WGS sequence"/>
</dbReference>
<reference evidence="1" key="1">
    <citation type="submission" date="2022-01" db="EMBL/GenBank/DDBJ databases">
        <authorList>
            <person name="Jo J.-H."/>
            <person name="Im W.-T."/>
        </authorList>
    </citation>
    <scope>NUCLEOTIDE SEQUENCE</scope>
    <source>
        <strain evidence="1">NA20</strain>
    </source>
</reference>
<evidence type="ECO:0000313" key="1">
    <source>
        <dbReference type="EMBL" id="MCG2618223.1"/>
    </source>
</evidence>
<proteinExistence type="predicted"/>
<comment type="caution">
    <text evidence="1">The sequence shown here is derived from an EMBL/GenBank/DDBJ whole genome shotgun (WGS) entry which is preliminary data.</text>
</comment>
<evidence type="ECO:0000313" key="2">
    <source>
        <dbReference type="Proteomes" id="UP001165367"/>
    </source>
</evidence>
<keyword evidence="2" id="KW-1185">Reference proteome</keyword>
<protein>
    <submittedName>
        <fullName evidence="1">Uncharacterized protein</fullName>
    </submittedName>
</protein>
<gene>
    <name evidence="1" type="ORF">LZZ85_28265</name>
</gene>
<name>A0ABS9L140_9BACT</name>
<dbReference type="EMBL" id="JAKLTR010000049">
    <property type="protein sequence ID" value="MCG2618223.1"/>
    <property type="molecule type" value="Genomic_DNA"/>
</dbReference>